<proteinExistence type="predicted"/>
<feature type="signal peptide" evidence="3">
    <location>
        <begin position="1"/>
        <end position="27"/>
    </location>
</feature>
<accession>A0A329U8I6</accession>
<dbReference type="GO" id="GO:0030313">
    <property type="term" value="C:cell envelope"/>
    <property type="evidence" value="ECO:0007669"/>
    <property type="project" value="UniProtKB-SubCell"/>
</dbReference>
<dbReference type="RefSeq" id="WP_112090839.1">
    <property type="nucleotide sequence ID" value="NZ_PRLD01000005.1"/>
</dbReference>
<feature type="region of interest" description="Disordered" evidence="2">
    <location>
        <begin position="821"/>
        <end position="842"/>
    </location>
</feature>
<sequence length="1007" mass="111032">MKHCAKKLLGLAFALALCLAVGGTALAQTPEFADVPAALPEQEMLDYEPNVTAEPGMNTAGSIETDGYTVTIPTTVTVDSEDNTTSTLMVTADVRQMRTLTITLDSKNNWQLRHESGQVQAGYSLTADPAIGSSYSGKNMWMYNEVGTDRKTKKPELHLIVAQKAKDDFDINWKDSFNVPLTVQVTNPSQATMSGTYSDTVSFEFAITHKSCITYFINVYEQELQLTADGKSVEAVDMVNADGTVKPGAKPVHTEILEYPTGNDKEYPWSYSGDEADAALRWEKATATMNTHQDASGMTDNKVDANNNVTINLNRKYKWYWLDVNGATDYNGEYASGNQGGRISGHVNMQVSVDGQDWTDWFWQGDGDDYWGRFPYGIHFKLGLHHVKNGYFYDEETPGKNVRICANKTLTVTQTKEESNDNLTTYRVYTGELTGTPTDTDGYGNVRYCYIPCYKKGITYMVNDGIGGKEDVNEDNPARTNVLYEETGTLEKPEDLGITAPAGKSFAGWSTKSTYTKGDKLYQPGAKVSDVVWDTYTAAEMAARPQSDEQKRVLYAIWGYNITVQFEDETGYTADGTKDPVLGSSMTGYSFTLKGQAVEEGKEWTLDLTNPEVMTAITAATNAARDATLIENATDNETAIGEELERKIWKIGNYIEEGHNFNYTKECTISAEDLKKPNPTLMIQRRRYLLSVISAEATTSYVYGIAKNPNDQKYGTFTVTVNNDEKASNTSFYQCGLNYGAGYEIKDVKAEPDYEDQGYLIFKLSLTEGTAPTTGVVFKYMTQSYSGFMTAKDDKLHYYTPSDQNPEPVYNGDSVRVAFSKKSSSTPGSTTPMPGPSLAPGLSSPAPSVGLALHYHANFEPDDALEETVKTVYCRSAADVTVHPCMFKRAGYAFAGWNTEEDGTGTWYWVNGVPVTDWRDGDTVDLYAQWKKTAAQRPVADPDPVEPIDPVEPAEPFDPDVPPAELDELFGVDPDAAFDADPDPLPEELDDVFSVDPGGDADILLTR</sequence>
<feature type="compositionally biased region" description="Acidic residues" evidence="2">
    <location>
        <begin position="965"/>
        <end position="993"/>
    </location>
</feature>
<comment type="caution">
    <text evidence="4">The sequence shown here is derived from an EMBL/GenBank/DDBJ whole genome shotgun (WGS) entry which is preliminary data.</text>
</comment>
<evidence type="ECO:0000256" key="3">
    <source>
        <dbReference type="SAM" id="SignalP"/>
    </source>
</evidence>
<gene>
    <name evidence="4" type="ORF">C4N24_06920</name>
</gene>
<comment type="subcellular location">
    <subcellularLocation>
        <location evidence="1">Cell envelope</location>
    </subcellularLocation>
</comment>
<dbReference type="InterPro" id="IPR042229">
    <property type="entry name" value="Listeria/Bacterioides_rpt_sf"/>
</dbReference>
<evidence type="ECO:0000313" key="5">
    <source>
        <dbReference type="Proteomes" id="UP000251281"/>
    </source>
</evidence>
<dbReference type="InterPro" id="IPR013378">
    <property type="entry name" value="InlB-like_B-rpt"/>
</dbReference>
<feature type="region of interest" description="Disordered" evidence="2">
    <location>
        <begin position="935"/>
        <end position="1000"/>
    </location>
</feature>
<evidence type="ECO:0000256" key="2">
    <source>
        <dbReference type="SAM" id="MobiDB-lite"/>
    </source>
</evidence>
<keyword evidence="3" id="KW-0732">Signal</keyword>
<dbReference type="Gene3D" id="2.60.40.4270">
    <property type="entry name" value="Listeria-Bacteroides repeat domain"/>
    <property type="match status" value="1"/>
</dbReference>
<name>A0A329U8I6_9FIRM</name>
<protein>
    <recommendedName>
        <fullName evidence="6">Bacterial repeat domain-containing protein</fullName>
    </recommendedName>
</protein>
<dbReference type="Proteomes" id="UP000251281">
    <property type="component" value="Unassembled WGS sequence"/>
</dbReference>
<dbReference type="Pfam" id="PF09479">
    <property type="entry name" value="Flg_new"/>
    <property type="match status" value="1"/>
</dbReference>
<evidence type="ECO:0000256" key="1">
    <source>
        <dbReference type="ARBA" id="ARBA00004196"/>
    </source>
</evidence>
<dbReference type="EMBL" id="PRLD01000005">
    <property type="protein sequence ID" value="RAW58012.1"/>
    <property type="molecule type" value="Genomic_DNA"/>
</dbReference>
<evidence type="ECO:0008006" key="6">
    <source>
        <dbReference type="Google" id="ProtNLM"/>
    </source>
</evidence>
<reference evidence="4 5" key="1">
    <citation type="submission" date="2018-02" db="EMBL/GenBank/DDBJ databases">
        <title>Complete genome sequencing of Faecalibacterium prausnitzii strains isolated from the human gut.</title>
        <authorList>
            <person name="Fitzgerald B.C."/>
            <person name="Shkoporov A.N."/>
            <person name="Ross P.R."/>
            <person name="Hill C."/>
        </authorList>
    </citation>
    <scope>NUCLEOTIDE SEQUENCE [LARGE SCALE GENOMIC DNA]</scope>
    <source>
        <strain evidence="4 5">APC923/51-1</strain>
    </source>
</reference>
<evidence type="ECO:0000313" key="4">
    <source>
        <dbReference type="EMBL" id="RAW58012.1"/>
    </source>
</evidence>
<dbReference type="AlphaFoldDB" id="A0A329U8I6"/>
<feature type="chain" id="PRO_5016419442" description="Bacterial repeat domain-containing protein" evidence="3">
    <location>
        <begin position="28"/>
        <end position="1007"/>
    </location>
</feature>
<organism evidence="4 5">
    <name type="scientific">Faecalibacterium prausnitzii</name>
    <dbReference type="NCBI Taxonomy" id="853"/>
    <lineage>
        <taxon>Bacteria</taxon>
        <taxon>Bacillati</taxon>
        <taxon>Bacillota</taxon>
        <taxon>Clostridia</taxon>
        <taxon>Eubacteriales</taxon>
        <taxon>Oscillospiraceae</taxon>
        <taxon>Faecalibacterium</taxon>
    </lineage>
</organism>